<evidence type="ECO:0000256" key="1">
    <source>
        <dbReference type="SAM" id="Phobius"/>
    </source>
</evidence>
<reference evidence="2 3" key="1">
    <citation type="submission" date="2023-11" db="EMBL/GenBank/DDBJ databases">
        <title>Lentzea sokolovensis, sp. nov., Lentzea kristufkii, sp. nov., and Lentzea miocenensis, sp. nov., rare actinobacteria from Sokolov Coal Basin, Miocene lacustrine sediment, Czech Republic.</title>
        <authorList>
            <person name="Lara A."/>
            <person name="Kotroba L."/>
            <person name="Nouioui I."/>
            <person name="Neumann-Schaal M."/>
            <person name="Mast Y."/>
            <person name="Chronakova A."/>
        </authorList>
    </citation>
    <scope>NUCLEOTIDE SEQUENCE [LARGE SCALE GENOMIC DNA]</scope>
    <source>
        <strain evidence="2 3">BCCO 10_0061</strain>
    </source>
</reference>
<keyword evidence="1" id="KW-0472">Membrane</keyword>
<comment type="caution">
    <text evidence="2">The sequence shown here is derived from an EMBL/GenBank/DDBJ whole genome shotgun (WGS) entry which is preliminary data.</text>
</comment>
<organism evidence="2 3">
    <name type="scientific">Lentzea sokolovensis</name>
    <dbReference type="NCBI Taxonomy" id="3095429"/>
    <lineage>
        <taxon>Bacteria</taxon>
        <taxon>Bacillati</taxon>
        <taxon>Actinomycetota</taxon>
        <taxon>Actinomycetes</taxon>
        <taxon>Pseudonocardiales</taxon>
        <taxon>Pseudonocardiaceae</taxon>
        <taxon>Lentzea</taxon>
    </lineage>
</organism>
<sequence length="157" mass="16924">MKLNLLAYGLIALVLVVPGYFIIGDMFSEPEVGDCAEPISTSDGKFDMDETNCTSPEAAYRLVKLEMKKSCPQGDYLVQTASRAGKPAGLKHYCFVLNASEGDCLKRGSAFHERVACGTGGSQRVSKVTASTDRSVCGDREARTYPDPAMTVCLEKP</sequence>
<evidence type="ECO:0000313" key="3">
    <source>
        <dbReference type="Proteomes" id="UP001285352"/>
    </source>
</evidence>
<protein>
    <submittedName>
        <fullName evidence="2">Uncharacterized protein</fullName>
    </submittedName>
</protein>
<dbReference type="RefSeq" id="WP_319976914.1">
    <property type="nucleotide sequence ID" value="NZ_JAXAVU010000009.1"/>
</dbReference>
<feature type="transmembrane region" description="Helical" evidence="1">
    <location>
        <begin position="6"/>
        <end position="23"/>
    </location>
</feature>
<evidence type="ECO:0000313" key="2">
    <source>
        <dbReference type="EMBL" id="MDX8144752.1"/>
    </source>
</evidence>
<proteinExistence type="predicted"/>
<dbReference type="Proteomes" id="UP001285352">
    <property type="component" value="Unassembled WGS sequence"/>
</dbReference>
<dbReference type="EMBL" id="JAXAVU010000009">
    <property type="protein sequence ID" value="MDX8144752.1"/>
    <property type="molecule type" value="Genomic_DNA"/>
</dbReference>
<keyword evidence="1" id="KW-0812">Transmembrane</keyword>
<gene>
    <name evidence="2" type="ORF">SK854_21750</name>
</gene>
<keyword evidence="1" id="KW-1133">Transmembrane helix</keyword>
<keyword evidence="3" id="KW-1185">Reference proteome</keyword>
<name>A0ABU4V066_9PSEU</name>
<accession>A0ABU4V066</accession>